<dbReference type="InterPro" id="IPR018114">
    <property type="entry name" value="TRYPSIN_HIS"/>
</dbReference>
<protein>
    <submittedName>
        <fullName evidence="6">Putative trypsin-like serine protease</fullName>
    </submittedName>
</protein>
<keyword evidence="1" id="KW-1015">Disulfide bond</keyword>
<dbReference type="InterPro" id="IPR051487">
    <property type="entry name" value="Ser/Thr_Proteases_Immune/Dev"/>
</dbReference>
<dbReference type="PANTHER" id="PTHR24256">
    <property type="entry name" value="TRYPTASE-RELATED"/>
    <property type="match status" value="1"/>
</dbReference>
<dbReference type="AlphaFoldDB" id="A0A6G5A964"/>
<dbReference type="SMART" id="SM00020">
    <property type="entry name" value="Tryp_SPc"/>
    <property type="match status" value="1"/>
</dbReference>
<evidence type="ECO:0000256" key="2">
    <source>
        <dbReference type="ARBA" id="ARBA00024195"/>
    </source>
</evidence>
<dbReference type="OrthoDB" id="5597713at2759"/>
<sequence length="300" mass="32799">MAPLCGDHATHGQHLLKLTCVVIVTALLVGANRIDKKINPRGCGESEPIGRVYMGKPIAKESVPWIVQLSVIYGSETYLCGGSIITRNVILTAGHCLLVTDRFPDRIDVHVSSTKIYQGTRVKATRLKVHPRFLNQRELLYDVALLKLEKNLQFNRKTKPVCLPEEKLDVGGKSLLVAGWGQTETVNTSEVLLYTHVDGMTDEACRDFIAVAINPYTRRHIKPGPAVCAKGSKGNSCHGDSGGPLTLQDEQRRSTQVGLVSAGASCAPGGSVLYASTALHLRWIKNMLNNPGKWTKFKLH</sequence>
<dbReference type="VEuPathDB" id="VectorBase:LOC119164446"/>
<evidence type="ECO:0000256" key="1">
    <source>
        <dbReference type="ARBA" id="ARBA00023157"/>
    </source>
</evidence>
<dbReference type="CDD" id="cd00190">
    <property type="entry name" value="Tryp_SPc"/>
    <property type="match status" value="1"/>
</dbReference>
<dbReference type="Gene3D" id="2.40.10.10">
    <property type="entry name" value="Trypsin-like serine proteases"/>
    <property type="match status" value="1"/>
</dbReference>
<evidence type="ECO:0000256" key="3">
    <source>
        <dbReference type="RuleBase" id="RU363034"/>
    </source>
</evidence>
<dbReference type="FunFam" id="2.40.10.10:FF:000068">
    <property type="entry name" value="transmembrane protease serine 2"/>
    <property type="match status" value="1"/>
</dbReference>
<dbReference type="PROSITE" id="PS00134">
    <property type="entry name" value="TRYPSIN_HIS"/>
    <property type="match status" value="1"/>
</dbReference>
<keyword evidence="3" id="KW-0720">Serine protease</keyword>
<comment type="similarity">
    <text evidence="2">Belongs to the peptidase S1 family. CLIP subfamily.</text>
</comment>
<feature type="chain" id="PRO_5026011444" evidence="4">
    <location>
        <begin position="32"/>
        <end position="300"/>
    </location>
</feature>
<dbReference type="GO" id="GO:0006508">
    <property type="term" value="P:proteolysis"/>
    <property type="evidence" value="ECO:0007669"/>
    <property type="project" value="UniProtKB-KW"/>
</dbReference>
<evidence type="ECO:0000313" key="6">
    <source>
        <dbReference type="EMBL" id="NIE46710.1"/>
    </source>
</evidence>
<dbReference type="PRINTS" id="PR00722">
    <property type="entry name" value="CHYMOTRYPSIN"/>
</dbReference>
<dbReference type="EMBL" id="GIKN01004437">
    <property type="protein sequence ID" value="NIE46710.1"/>
    <property type="molecule type" value="Transcribed_RNA"/>
</dbReference>
<feature type="signal peptide" evidence="4">
    <location>
        <begin position="1"/>
        <end position="31"/>
    </location>
</feature>
<dbReference type="PROSITE" id="PS50240">
    <property type="entry name" value="TRYPSIN_DOM"/>
    <property type="match status" value="1"/>
</dbReference>
<dbReference type="PROSITE" id="PS00135">
    <property type="entry name" value="TRYPSIN_SER"/>
    <property type="match status" value="1"/>
</dbReference>
<keyword evidence="4" id="KW-0732">Signal</keyword>
<keyword evidence="3" id="KW-0378">Hydrolase</keyword>
<dbReference type="SUPFAM" id="SSF50494">
    <property type="entry name" value="Trypsin-like serine proteases"/>
    <property type="match status" value="1"/>
</dbReference>
<dbReference type="InterPro" id="IPR001314">
    <property type="entry name" value="Peptidase_S1A"/>
</dbReference>
<dbReference type="InterPro" id="IPR009003">
    <property type="entry name" value="Peptidase_S1_PA"/>
</dbReference>
<accession>A0A6G5A964</accession>
<organism evidence="6">
    <name type="scientific">Rhipicephalus microplus</name>
    <name type="common">Cattle tick</name>
    <name type="synonym">Boophilus microplus</name>
    <dbReference type="NCBI Taxonomy" id="6941"/>
    <lineage>
        <taxon>Eukaryota</taxon>
        <taxon>Metazoa</taxon>
        <taxon>Ecdysozoa</taxon>
        <taxon>Arthropoda</taxon>
        <taxon>Chelicerata</taxon>
        <taxon>Arachnida</taxon>
        <taxon>Acari</taxon>
        <taxon>Parasitiformes</taxon>
        <taxon>Ixodida</taxon>
        <taxon>Ixodoidea</taxon>
        <taxon>Ixodidae</taxon>
        <taxon>Rhipicephalinae</taxon>
        <taxon>Rhipicephalus</taxon>
        <taxon>Boophilus</taxon>
    </lineage>
</organism>
<reference evidence="6" key="1">
    <citation type="submission" date="2020-03" db="EMBL/GenBank/DDBJ databases">
        <title>A transcriptome and proteome of the tick Rhipicephalus microplus shaped by the genetic composition of its hosts and developmental stage.</title>
        <authorList>
            <person name="Garcia G.R."/>
            <person name="Ribeiro J.M.C."/>
            <person name="Maruyama S.R."/>
            <person name="Gardinasse L.G."/>
            <person name="Nelson K."/>
            <person name="Ferreira B.R."/>
            <person name="Andrade T.G."/>
            <person name="Santos I.K.F.M."/>
        </authorList>
    </citation>
    <scope>NUCLEOTIDE SEQUENCE</scope>
    <source>
        <strain evidence="6">NSGR</strain>
        <tissue evidence="6">Salivary glands</tissue>
    </source>
</reference>
<dbReference type="InterPro" id="IPR001254">
    <property type="entry name" value="Trypsin_dom"/>
</dbReference>
<feature type="domain" description="Peptidase S1" evidence="5">
    <location>
        <begin position="52"/>
        <end position="289"/>
    </location>
</feature>
<evidence type="ECO:0000259" key="5">
    <source>
        <dbReference type="PROSITE" id="PS50240"/>
    </source>
</evidence>
<evidence type="ECO:0000256" key="4">
    <source>
        <dbReference type="SAM" id="SignalP"/>
    </source>
</evidence>
<dbReference type="GO" id="GO:0004252">
    <property type="term" value="F:serine-type endopeptidase activity"/>
    <property type="evidence" value="ECO:0007669"/>
    <property type="project" value="InterPro"/>
</dbReference>
<proteinExistence type="inferred from homology"/>
<dbReference type="InterPro" id="IPR043504">
    <property type="entry name" value="Peptidase_S1_PA_chymotrypsin"/>
</dbReference>
<keyword evidence="3 6" id="KW-0645">Protease</keyword>
<dbReference type="InterPro" id="IPR033116">
    <property type="entry name" value="TRYPSIN_SER"/>
</dbReference>
<name>A0A6G5A964_RHIMP</name>
<dbReference type="Pfam" id="PF00089">
    <property type="entry name" value="Trypsin"/>
    <property type="match status" value="1"/>
</dbReference>